<evidence type="ECO:0000256" key="4">
    <source>
        <dbReference type="ARBA" id="ARBA00022827"/>
    </source>
</evidence>
<feature type="domain" description="FAD dependent oxidoreductase" evidence="7">
    <location>
        <begin position="18"/>
        <end position="420"/>
    </location>
</feature>
<dbReference type="Gene3D" id="3.50.50.60">
    <property type="entry name" value="FAD/NAD(P)-binding domain"/>
    <property type="match status" value="1"/>
</dbReference>
<evidence type="ECO:0000256" key="1">
    <source>
        <dbReference type="ARBA" id="ARBA00001974"/>
    </source>
</evidence>
<evidence type="ECO:0000313" key="8">
    <source>
        <dbReference type="EMBL" id="SPO36652.1"/>
    </source>
</evidence>
<dbReference type="Gene3D" id="3.30.9.10">
    <property type="entry name" value="D-Amino Acid Oxidase, subunit A, domain 2"/>
    <property type="match status" value="1"/>
</dbReference>
<dbReference type="GO" id="GO:0050031">
    <property type="term" value="F:L-pipecolate oxidase activity"/>
    <property type="evidence" value="ECO:0007669"/>
    <property type="project" value="TreeGrafter"/>
</dbReference>
<evidence type="ECO:0000256" key="3">
    <source>
        <dbReference type="ARBA" id="ARBA00022630"/>
    </source>
</evidence>
<reference evidence="8 9" key="1">
    <citation type="submission" date="2018-03" db="EMBL/GenBank/DDBJ databases">
        <authorList>
            <person name="Guldener U."/>
        </authorList>
    </citation>
    <scope>NUCLEOTIDE SEQUENCE [LARGE SCALE GENOMIC DNA]</scope>
    <source>
        <strain evidence="8 9">DAOM196992</strain>
    </source>
</reference>
<evidence type="ECO:0000256" key="2">
    <source>
        <dbReference type="ARBA" id="ARBA00010989"/>
    </source>
</evidence>
<name>A0A5C3EX51_9BASI</name>
<dbReference type="InterPro" id="IPR006076">
    <property type="entry name" value="FAD-dep_OxRdtase"/>
</dbReference>
<feature type="region of interest" description="Disordered" evidence="6">
    <location>
        <begin position="489"/>
        <end position="509"/>
    </location>
</feature>
<dbReference type="GO" id="GO:0004657">
    <property type="term" value="F:proline dehydrogenase activity"/>
    <property type="evidence" value="ECO:0007669"/>
    <property type="project" value="TreeGrafter"/>
</dbReference>
<keyword evidence="4" id="KW-0274">FAD</keyword>
<gene>
    <name evidence="8" type="ORF">PSFLO_02123</name>
</gene>
<protein>
    <recommendedName>
        <fullName evidence="7">FAD dependent oxidoreductase domain-containing protein</fullName>
    </recommendedName>
</protein>
<dbReference type="GO" id="GO:0008115">
    <property type="term" value="F:sarcosine oxidase activity"/>
    <property type="evidence" value="ECO:0007669"/>
    <property type="project" value="TreeGrafter"/>
</dbReference>
<evidence type="ECO:0000256" key="6">
    <source>
        <dbReference type="SAM" id="MobiDB-lite"/>
    </source>
</evidence>
<dbReference type="SUPFAM" id="SSF51905">
    <property type="entry name" value="FAD/NAD(P)-binding domain"/>
    <property type="match status" value="1"/>
</dbReference>
<dbReference type="InterPro" id="IPR045170">
    <property type="entry name" value="MTOX"/>
</dbReference>
<comment type="similarity">
    <text evidence="2">Belongs to the MSOX/MTOX family.</text>
</comment>
<comment type="cofactor">
    <cofactor evidence="1">
        <name>FAD</name>
        <dbReference type="ChEBI" id="CHEBI:57692"/>
    </cofactor>
</comment>
<evidence type="ECO:0000256" key="5">
    <source>
        <dbReference type="ARBA" id="ARBA00023002"/>
    </source>
</evidence>
<dbReference type="Pfam" id="PF01266">
    <property type="entry name" value="DAO"/>
    <property type="match status" value="1"/>
</dbReference>
<accession>A0A5C3EX51</accession>
<proteinExistence type="inferred from homology"/>
<evidence type="ECO:0000313" key="9">
    <source>
        <dbReference type="Proteomes" id="UP000323386"/>
    </source>
</evidence>
<dbReference type="GO" id="GO:0050660">
    <property type="term" value="F:flavin adenine dinucleotide binding"/>
    <property type="evidence" value="ECO:0007669"/>
    <property type="project" value="InterPro"/>
</dbReference>
<evidence type="ECO:0000259" key="7">
    <source>
        <dbReference type="Pfam" id="PF01266"/>
    </source>
</evidence>
<keyword evidence="9" id="KW-1185">Reference proteome</keyword>
<keyword evidence="3" id="KW-0285">Flavoprotein</keyword>
<dbReference type="PANTHER" id="PTHR10961">
    <property type="entry name" value="PEROXISOMAL SARCOSINE OXIDASE"/>
    <property type="match status" value="1"/>
</dbReference>
<keyword evidence="5" id="KW-0560">Oxidoreductase</keyword>
<dbReference type="PANTHER" id="PTHR10961:SF46">
    <property type="entry name" value="PEROXISOMAL SARCOSINE OXIDASE"/>
    <property type="match status" value="1"/>
</dbReference>
<dbReference type="Proteomes" id="UP000323386">
    <property type="component" value="Unassembled WGS sequence"/>
</dbReference>
<dbReference type="AlphaFoldDB" id="A0A5C3EX51"/>
<dbReference type="EMBL" id="OOIP01000004">
    <property type="protein sequence ID" value="SPO36652.1"/>
    <property type="molecule type" value="Genomic_DNA"/>
</dbReference>
<dbReference type="InterPro" id="IPR036188">
    <property type="entry name" value="FAD/NAD-bd_sf"/>
</dbReference>
<dbReference type="OrthoDB" id="2219495at2759"/>
<organism evidence="8 9">
    <name type="scientific">Pseudozyma flocculosa</name>
    <dbReference type="NCBI Taxonomy" id="84751"/>
    <lineage>
        <taxon>Eukaryota</taxon>
        <taxon>Fungi</taxon>
        <taxon>Dikarya</taxon>
        <taxon>Basidiomycota</taxon>
        <taxon>Ustilaginomycotina</taxon>
        <taxon>Ustilaginomycetes</taxon>
        <taxon>Ustilaginales</taxon>
        <taxon>Ustilaginaceae</taxon>
        <taxon>Pseudozyma</taxon>
    </lineage>
</organism>
<sequence length="509" mass="54822">MSAPHDASPSAARSLLFVGGGVFGSSCALAALEAGYSDVTILERSTDGRLAPDAASNDLNKAVRSDYSDPCMHHLASMALDEWNHNPLYSPHFSNTGVVVSCNTTDPQSKAASFVSKGFDVAKRSGQQVRWLHTTQDVVDVVGTRRRQGDFAKRPIGYHNPSGGWANSGAAVNAVLDRVRCLGGKVIGAAEVVKIEWCTDAGASGHLVAKGVVTSSGASYAADEIVLCPGAWLDALMEQTLPERLGPRPRVPATAQTVALIRVPPSVKAVYRGAPVMVDASSGFYCFEPNDEGVFKMATHSSGYLHRRPDGGGAGGQDEGCSVPLDQRGCWDLPSHLVRDEGRYGRAIPREAVQTLRRELARFWPELAALPFTATRLCWYGDALSGTWLMDRVPGVSNLSVLGGDGGHLFKFLPVIGKVALECLGLRPARTRAAASRRGVLDSLPLALEQRREYLRGWTWAYHVWADANFDPQRFDPFREVATRQLDSVQEATPQDLLPHSKGPAAARL</sequence>